<name>A0A9X4KLI6_9BACL</name>
<keyword evidence="5" id="KW-1185">Reference proteome</keyword>
<dbReference type="Gene3D" id="3.10.590.10">
    <property type="entry name" value="ph1033 like domains"/>
    <property type="match status" value="1"/>
</dbReference>
<dbReference type="InterPro" id="IPR022996">
    <property type="entry name" value="UPF0310"/>
</dbReference>
<dbReference type="InterPro" id="IPR015947">
    <property type="entry name" value="PUA-like_sf"/>
</dbReference>
<protein>
    <recommendedName>
        <fullName evidence="1">UPF0310 protein OMP38_28155</fullName>
    </recommendedName>
</protein>
<evidence type="ECO:0000256" key="1">
    <source>
        <dbReference type="HAMAP-Rule" id="MF_00771"/>
    </source>
</evidence>
<dbReference type="EMBL" id="JAPDHZ010000006">
    <property type="protein sequence ID" value="MDG0794278.1"/>
    <property type="molecule type" value="Genomic_DNA"/>
</dbReference>
<dbReference type="CDD" id="cd21132">
    <property type="entry name" value="EVE-like"/>
    <property type="match status" value="1"/>
</dbReference>
<dbReference type="AlphaFoldDB" id="A0A9X4KLI6"/>
<dbReference type="Pfam" id="PF01878">
    <property type="entry name" value="EVE"/>
    <property type="match status" value="1"/>
</dbReference>
<gene>
    <name evidence="4" type="ORF">OMP38_28155</name>
</gene>
<evidence type="ECO:0000313" key="4">
    <source>
        <dbReference type="EMBL" id="MDG0794278.1"/>
    </source>
</evidence>
<comment type="caution">
    <text evidence="4">The sequence shown here is derived from an EMBL/GenBank/DDBJ whole genome shotgun (WGS) entry which is preliminary data.</text>
</comment>
<accession>A0A9X4KLI6</accession>
<feature type="domain" description="EVE" evidence="3">
    <location>
        <begin position="37"/>
        <end position="167"/>
    </location>
</feature>
<dbReference type="Proteomes" id="UP001153387">
    <property type="component" value="Unassembled WGS sequence"/>
</dbReference>
<organism evidence="4 5">
    <name type="scientific">Cohnella ginsengisoli</name>
    <dbReference type="NCBI Taxonomy" id="425004"/>
    <lineage>
        <taxon>Bacteria</taxon>
        <taxon>Bacillati</taxon>
        <taxon>Bacillota</taxon>
        <taxon>Bacilli</taxon>
        <taxon>Bacillales</taxon>
        <taxon>Paenibacillaceae</taxon>
        <taxon>Cohnella</taxon>
    </lineage>
</organism>
<dbReference type="InterPro" id="IPR002740">
    <property type="entry name" value="EVE_domain"/>
</dbReference>
<dbReference type="SUPFAM" id="SSF88697">
    <property type="entry name" value="PUA domain-like"/>
    <property type="match status" value="1"/>
</dbReference>
<reference evidence="4 5" key="1">
    <citation type="submission" date="2022-10" db="EMBL/GenBank/DDBJ databases">
        <title>Comparative genomic analysis of Cohnella hashimotonis sp. nov., isolated from the International Space Station.</title>
        <authorList>
            <person name="Simpson A."/>
            <person name="Venkateswaran K."/>
        </authorList>
    </citation>
    <scope>NUCLEOTIDE SEQUENCE [LARGE SCALE GENOMIC DNA]</scope>
    <source>
        <strain evidence="4 5">DSM 18997</strain>
    </source>
</reference>
<dbReference type="HAMAP" id="MF_00771">
    <property type="entry name" value="UPF0310"/>
    <property type="match status" value="1"/>
</dbReference>
<comment type="similarity">
    <text evidence="1">Belongs to the UPF0310 family.</text>
</comment>
<proteinExistence type="inferred from homology"/>
<feature type="region of interest" description="Disordered" evidence="2">
    <location>
        <begin position="16"/>
        <end position="35"/>
    </location>
</feature>
<evidence type="ECO:0000313" key="5">
    <source>
        <dbReference type="Proteomes" id="UP001153387"/>
    </source>
</evidence>
<sequence>MRAAPEQLALFSAGASDDDDPVIARSERSQSPSPGQRYWIGVVSASHVKRGVQGGFAQVCHGKAAPLRRMKAGDWLIYYSPRTEMDGGAPLRSFTAIGRVADDVTYSFAMSETFVPFRRNIRYTECKSTEIGGLLERLSFTRGNRHWGYLFRTGHFEIGREDFLTIAGAMEAKDIDEHGV</sequence>
<dbReference type="NCBIfam" id="NF002616">
    <property type="entry name" value="PRK02268.1-2"/>
    <property type="match status" value="1"/>
</dbReference>
<evidence type="ECO:0000256" key="2">
    <source>
        <dbReference type="SAM" id="MobiDB-lite"/>
    </source>
</evidence>
<evidence type="ECO:0000259" key="3">
    <source>
        <dbReference type="Pfam" id="PF01878"/>
    </source>
</evidence>
<dbReference type="RefSeq" id="WP_277568033.1">
    <property type="nucleotide sequence ID" value="NZ_JAPDHZ010000006.1"/>
</dbReference>